<evidence type="ECO:0000313" key="1">
    <source>
        <dbReference type="EMBL" id="ARF11091.1"/>
    </source>
</evidence>
<sequence length="752" mass="89311">MTSYSDKLKKNLISEDICQSLENNEPQVSKNYQHNYQHNNQQNNYQQNYQHNNYQQKNYQSNYQQKNYQQKNYQNNCQQKNYQQNNYQKNNYQNNYQQNNYQQNNYQQNNCQQKNYQQNNYQKNYQQNKYQLNQQNNNYKNNKIQTEVKKPFNKSSDPEAYYKYKITSNINYLKHLHLVSDFGKDKSILYKDIQLGLTTLNIITNIKSEIKTIKLENKTITEQLSEINDINNALNKNRFYYNFLFHGFDKTKIFDDEFVNQFINKLDGYINKIIDKIKIISTSIQKLNTKTGNDLTINSNSTYPLLSKIMWLDNTIDIEVIKELINICKPIDYNLLQKNMGENTFNSLKVAHKKNIINSDTYSDRLNMLLQVLDNFDLNICLKMVNGIISEITDQNFESKFMQMKILIKLFPIEITEEFTIKLIYNFSCGQFNENTFSICDNYINKVAFILGNIFTLYNSSLDIPRCYFKNFETNLIIDLEKYKSIIYDTLTNQMTELLKKCSDNFNVMYKCNIYSILQVLYSLSKYFSDAINILNNNLDMIDNSELHVDEKFELLTFSKYLTTNMIIKYYKTGQLNKKNVFKIIDTLLGKNYSIQDLENHINNNLDFKKNIINDNNNNNNCINVNNNINNDNCINDNNNNNTNTNISNEDDIKIQVLTEYNKTDIEDENNYEDIEYTITNIIKKQDPVLIFYNVLIELLEKNVDDNIINKILNIFNIKDKKNILKKAFNYANLNIDSPIINNKCEKILSYY</sequence>
<proteinExistence type="predicted"/>
<organism evidence="1">
    <name type="scientific">Hokovirus HKV1</name>
    <dbReference type="NCBI Taxonomy" id="1977638"/>
    <lineage>
        <taxon>Viruses</taxon>
        <taxon>Varidnaviria</taxon>
        <taxon>Bamfordvirae</taxon>
        <taxon>Nucleocytoviricota</taxon>
        <taxon>Megaviricetes</taxon>
        <taxon>Imitervirales</taxon>
        <taxon>Mimiviridae</taxon>
        <taxon>Klosneuvirinae</taxon>
        <taxon>Hokovirus</taxon>
    </lineage>
</organism>
<protein>
    <submittedName>
        <fullName evidence="1">Uncharacterized protein</fullName>
    </submittedName>
</protein>
<dbReference type="EMBL" id="KY684106">
    <property type="protein sequence ID" value="ARF11091.1"/>
    <property type="molecule type" value="Genomic_DNA"/>
</dbReference>
<gene>
    <name evidence="1" type="ORF">Hokovirus_4_65</name>
</gene>
<accession>A0A1V0SHE9</accession>
<name>A0A1V0SHE9_9VIRU</name>
<reference evidence="1" key="1">
    <citation type="journal article" date="2017" name="Science">
        <title>Giant viruses with an expanded complement of translation system components.</title>
        <authorList>
            <person name="Schulz F."/>
            <person name="Yutin N."/>
            <person name="Ivanova N.N."/>
            <person name="Ortega D.R."/>
            <person name="Lee T.K."/>
            <person name="Vierheilig J."/>
            <person name="Daims H."/>
            <person name="Horn M."/>
            <person name="Wagner M."/>
            <person name="Jensen G.J."/>
            <person name="Kyrpides N.C."/>
            <person name="Koonin E.V."/>
            <person name="Woyke T."/>
        </authorList>
    </citation>
    <scope>NUCLEOTIDE SEQUENCE</scope>
    <source>
        <strain evidence="1">HKV1</strain>
    </source>
</reference>